<dbReference type="EnsemblPlants" id="Pp3c1_28940V3.1">
    <property type="protein sequence ID" value="Pp3c1_28940V3.1"/>
    <property type="gene ID" value="Pp3c1_28940"/>
</dbReference>
<reference evidence="2 4" key="2">
    <citation type="journal article" date="2018" name="Plant J.">
        <title>The Physcomitrella patens chromosome-scale assembly reveals moss genome structure and evolution.</title>
        <authorList>
            <person name="Lang D."/>
            <person name="Ullrich K.K."/>
            <person name="Murat F."/>
            <person name="Fuchs J."/>
            <person name="Jenkins J."/>
            <person name="Haas F.B."/>
            <person name="Piednoel M."/>
            <person name="Gundlach H."/>
            <person name="Van Bel M."/>
            <person name="Meyberg R."/>
            <person name="Vives C."/>
            <person name="Morata J."/>
            <person name="Symeonidi A."/>
            <person name="Hiss M."/>
            <person name="Muchero W."/>
            <person name="Kamisugi Y."/>
            <person name="Saleh O."/>
            <person name="Blanc G."/>
            <person name="Decker E.L."/>
            <person name="van Gessel N."/>
            <person name="Grimwood J."/>
            <person name="Hayes R.D."/>
            <person name="Graham S.W."/>
            <person name="Gunter L.E."/>
            <person name="McDaniel S.F."/>
            <person name="Hoernstein S.N.W."/>
            <person name="Larsson A."/>
            <person name="Li F.W."/>
            <person name="Perroud P.F."/>
            <person name="Phillips J."/>
            <person name="Ranjan P."/>
            <person name="Rokshar D.S."/>
            <person name="Rothfels C.J."/>
            <person name="Schneider L."/>
            <person name="Shu S."/>
            <person name="Stevenson D.W."/>
            <person name="Thummler F."/>
            <person name="Tillich M."/>
            <person name="Villarreal Aguilar J.C."/>
            <person name="Widiez T."/>
            <person name="Wong G.K."/>
            <person name="Wymore A."/>
            <person name="Zhang Y."/>
            <person name="Zimmer A.D."/>
            <person name="Quatrano R.S."/>
            <person name="Mayer K.F.X."/>
            <person name="Goodstein D."/>
            <person name="Casacuberta J.M."/>
            <person name="Vandepoele K."/>
            <person name="Reski R."/>
            <person name="Cuming A.C."/>
            <person name="Tuskan G.A."/>
            <person name="Maumus F."/>
            <person name="Salse J."/>
            <person name="Schmutz J."/>
            <person name="Rensing S.A."/>
        </authorList>
    </citation>
    <scope>NUCLEOTIDE SEQUENCE [LARGE SCALE GENOMIC DNA]</scope>
    <source>
        <strain evidence="3 4">cv. Gransden 2004</strain>
    </source>
</reference>
<gene>
    <name evidence="2" type="ORF">PHYPA_001323</name>
</gene>
<organism evidence="2">
    <name type="scientific">Physcomitrium patens</name>
    <name type="common">Spreading-leaved earth moss</name>
    <name type="synonym">Physcomitrella patens</name>
    <dbReference type="NCBI Taxonomy" id="3218"/>
    <lineage>
        <taxon>Eukaryota</taxon>
        <taxon>Viridiplantae</taxon>
        <taxon>Streptophyta</taxon>
        <taxon>Embryophyta</taxon>
        <taxon>Bryophyta</taxon>
        <taxon>Bryophytina</taxon>
        <taxon>Bryopsida</taxon>
        <taxon>Funariidae</taxon>
        <taxon>Funariales</taxon>
        <taxon>Funariaceae</taxon>
        <taxon>Physcomitrium</taxon>
    </lineage>
</organism>
<evidence type="ECO:0000313" key="2">
    <source>
        <dbReference type="EMBL" id="PNR62898.1"/>
    </source>
</evidence>
<dbReference type="InParanoid" id="A0A2K1LA44"/>
<dbReference type="Proteomes" id="UP000006727">
    <property type="component" value="Chromosome 1"/>
</dbReference>
<sequence>MYDAFLESENRRSRPRSRSDGHLLRALNDTGTRGLEVGWLSLNGKSCSRRRPTKLISLLEEPSTWRIWLLSFNLFTN</sequence>
<keyword evidence="4" id="KW-1185">Reference proteome</keyword>
<name>A0A2K1LA44_PHYPA</name>
<feature type="region of interest" description="Disordered" evidence="1">
    <location>
        <begin position="1"/>
        <end position="22"/>
    </location>
</feature>
<protein>
    <submittedName>
        <fullName evidence="2 3">Uncharacterized protein</fullName>
    </submittedName>
</protein>
<evidence type="ECO:0000256" key="1">
    <source>
        <dbReference type="SAM" id="MobiDB-lite"/>
    </source>
</evidence>
<dbReference type="Gramene" id="Pp3c1_28940V3.2">
    <property type="protein sequence ID" value="Pp3c1_28940V3.2"/>
    <property type="gene ID" value="Pp3c1_28940"/>
</dbReference>
<proteinExistence type="predicted"/>
<dbReference type="EnsemblPlants" id="Pp3c1_28940V3.2">
    <property type="protein sequence ID" value="Pp3c1_28940V3.2"/>
    <property type="gene ID" value="Pp3c1_28940"/>
</dbReference>
<dbReference type="EMBL" id="ABEU02000001">
    <property type="protein sequence ID" value="PNR62898.1"/>
    <property type="molecule type" value="Genomic_DNA"/>
</dbReference>
<accession>A0A2K1LA44</accession>
<feature type="compositionally biased region" description="Basic and acidic residues" evidence="1">
    <location>
        <begin position="8"/>
        <end position="22"/>
    </location>
</feature>
<reference evidence="3" key="3">
    <citation type="submission" date="2020-12" db="UniProtKB">
        <authorList>
            <consortium name="EnsemblPlants"/>
        </authorList>
    </citation>
    <scope>IDENTIFICATION</scope>
</reference>
<reference evidence="2 4" key="1">
    <citation type="journal article" date="2008" name="Science">
        <title>The Physcomitrella genome reveals evolutionary insights into the conquest of land by plants.</title>
        <authorList>
            <person name="Rensing S."/>
            <person name="Lang D."/>
            <person name="Zimmer A."/>
            <person name="Terry A."/>
            <person name="Salamov A."/>
            <person name="Shapiro H."/>
            <person name="Nishiyama T."/>
            <person name="Perroud P.-F."/>
            <person name="Lindquist E."/>
            <person name="Kamisugi Y."/>
            <person name="Tanahashi T."/>
            <person name="Sakakibara K."/>
            <person name="Fujita T."/>
            <person name="Oishi K."/>
            <person name="Shin-I T."/>
            <person name="Kuroki Y."/>
            <person name="Toyoda A."/>
            <person name="Suzuki Y."/>
            <person name="Hashimoto A."/>
            <person name="Yamaguchi K."/>
            <person name="Sugano A."/>
            <person name="Kohara Y."/>
            <person name="Fujiyama A."/>
            <person name="Anterola A."/>
            <person name="Aoki S."/>
            <person name="Ashton N."/>
            <person name="Barbazuk W.B."/>
            <person name="Barker E."/>
            <person name="Bennetzen J."/>
            <person name="Bezanilla M."/>
            <person name="Blankenship R."/>
            <person name="Cho S.H."/>
            <person name="Dutcher S."/>
            <person name="Estelle M."/>
            <person name="Fawcett J.A."/>
            <person name="Gundlach H."/>
            <person name="Hanada K."/>
            <person name="Heyl A."/>
            <person name="Hicks K.A."/>
            <person name="Hugh J."/>
            <person name="Lohr M."/>
            <person name="Mayer K."/>
            <person name="Melkozernov A."/>
            <person name="Murata T."/>
            <person name="Nelson D."/>
            <person name="Pils B."/>
            <person name="Prigge M."/>
            <person name="Reiss B."/>
            <person name="Renner T."/>
            <person name="Rombauts S."/>
            <person name="Rushton P."/>
            <person name="Sanderfoot A."/>
            <person name="Schween G."/>
            <person name="Shiu S.-H."/>
            <person name="Stueber K."/>
            <person name="Theodoulou F.L."/>
            <person name="Tu H."/>
            <person name="Van de Peer Y."/>
            <person name="Verrier P.J."/>
            <person name="Waters E."/>
            <person name="Wood A."/>
            <person name="Yang L."/>
            <person name="Cove D."/>
            <person name="Cuming A."/>
            <person name="Hasebe M."/>
            <person name="Lucas S."/>
            <person name="Mishler D.B."/>
            <person name="Reski R."/>
            <person name="Grigoriev I."/>
            <person name="Quatrano R.S."/>
            <person name="Boore J.L."/>
        </authorList>
    </citation>
    <scope>NUCLEOTIDE SEQUENCE [LARGE SCALE GENOMIC DNA]</scope>
    <source>
        <strain evidence="3 4">cv. Gransden 2004</strain>
    </source>
</reference>
<dbReference type="Gramene" id="Pp3c1_28940V3.1">
    <property type="protein sequence ID" value="Pp3c1_28940V3.1"/>
    <property type="gene ID" value="Pp3c1_28940"/>
</dbReference>
<dbReference type="AlphaFoldDB" id="A0A2K1LA44"/>
<evidence type="ECO:0000313" key="3">
    <source>
        <dbReference type="EnsemblPlants" id="Pp3c1_28940V3.1"/>
    </source>
</evidence>
<evidence type="ECO:0000313" key="4">
    <source>
        <dbReference type="Proteomes" id="UP000006727"/>
    </source>
</evidence>